<dbReference type="Ensembl" id="ENSMUST00000203273.3">
    <property type="protein sequence ID" value="ENSMUSP00000145241.2"/>
    <property type="gene ID" value="ENSMUSG00000030016.16"/>
</dbReference>
<proteinExistence type="evidence at protein level"/>
<dbReference type="Proteomes" id="UP000000589">
    <property type="component" value="Chromosome 6"/>
</dbReference>
<name>A0A0N4SVU0_MOUSE</name>
<dbReference type="GeneTree" id="ENSGT00940000153322"/>
<sequence length="46" mass="4439">MPGAGVPAAASSPKSGASGSSQVSDSLRRTGFSIKIPPPTLRAVGS</sequence>
<evidence type="ECO:0000256" key="1">
    <source>
        <dbReference type="SAM" id="MobiDB-lite"/>
    </source>
</evidence>
<keyword evidence="5" id="KW-1267">Proteomics identification</keyword>
<dbReference type="VEuPathDB" id="HostDB:ENSMUSG00000030016"/>
<dbReference type="AlphaFoldDB" id="A0A0N4SVU0"/>
<reference evidence="2 4" key="2">
    <citation type="journal article" date="2011" name="PLoS Biol.">
        <title>Modernizing reference genome assemblies.</title>
        <authorList>
            <person name="Church D.M."/>
            <person name="Schneider V.A."/>
            <person name="Graves T."/>
            <person name="Auger K."/>
            <person name="Cunningham F."/>
            <person name="Bouk N."/>
            <person name="Chen H.C."/>
            <person name="Agarwala R."/>
            <person name="McLaren W.M."/>
            <person name="Ritchie G.R."/>
            <person name="Albracht D."/>
            <person name="Kremitzki M."/>
            <person name="Rock S."/>
            <person name="Kotkiewicz H."/>
            <person name="Kremitzki C."/>
            <person name="Wollam A."/>
            <person name="Trani L."/>
            <person name="Fulton L."/>
            <person name="Fulton R."/>
            <person name="Matthews L."/>
            <person name="Whitehead S."/>
            <person name="Chow W."/>
            <person name="Torrance J."/>
            <person name="Dunn M."/>
            <person name="Harden G."/>
            <person name="Threadgold G."/>
            <person name="Wood J."/>
            <person name="Collins J."/>
            <person name="Heath P."/>
            <person name="Griffiths G."/>
            <person name="Pelan S."/>
            <person name="Grafham D."/>
            <person name="Eichler E.E."/>
            <person name="Weinstock G."/>
            <person name="Mardis E.R."/>
            <person name="Wilson R.K."/>
            <person name="Howe K."/>
            <person name="Flicek P."/>
            <person name="Hubbard T."/>
        </authorList>
    </citation>
    <scope>NUCLEOTIDE SEQUENCE [LARGE SCALE GENOMIC DNA]</scope>
    <source>
        <strain evidence="2 4">C57BL/6J</strain>
    </source>
</reference>
<dbReference type="Antibodypedia" id="31207">
    <property type="antibodies" value="98 antibodies from 22 providers"/>
</dbReference>
<accession>A0A0N4SVU0</accession>
<evidence type="ECO:0000313" key="4">
    <source>
        <dbReference type="Proteomes" id="UP000000589"/>
    </source>
</evidence>
<evidence type="ECO:0007829" key="5">
    <source>
        <dbReference type="ProteomicsDB" id="A0A0N4SVU0"/>
    </source>
</evidence>
<dbReference type="ExpressionAtlas" id="A0A0N4SVU0">
    <property type="expression patterns" value="baseline and differential"/>
</dbReference>
<protein>
    <submittedName>
        <fullName evidence="2">Zinc finger protein 638</fullName>
    </submittedName>
</protein>
<feature type="compositionally biased region" description="Low complexity" evidence="1">
    <location>
        <begin position="1"/>
        <end position="21"/>
    </location>
</feature>
<reference evidence="2" key="4">
    <citation type="submission" date="2025-09" db="UniProtKB">
        <authorList>
            <consortium name="Ensembl"/>
        </authorList>
    </citation>
    <scope>IDENTIFICATION</scope>
    <source>
        <strain evidence="2">C57BL/6J</strain>
    </source>
</reference>
<dbReference type="MGI" id="MGI:1203484">
    <property type="gene designation" value="Zfp638"/>
</dbReference>
<dbReference type="ProteomicsDB" id="349676"/>
<keyword evidence="4" id="KW-1185">Reference proteome</keyword>
<evidence type="ECO:0000313" key="2">
    <source>
        <dbReference type="Ensembl" id="ENSMUSP00000145241.2"/>
    </source>
</evidence>
<dbReference type="AGR" id="MGI:1203484"/>
<reference evidence="2" key="3">
    <citation type="submission" date="2025-08" db="UniProtKB">
        <authorList>
            <consortium name="Ensembl"/>
        </authorList>
    </citation>
    <scope>IDENTIFICATION</scope>
    <source>
        <strain evidence="2">C57BL/6J</strain>
    </source>
</reference>
<evidence type="ECO:0000313" key="3">
    <source>
        <dbReference type="MGI" id="MGI:1203484"/>
    </source>
</evidence>
<reference evidence="2 4" key="1">
    <citation type="journal article" date="2009" name="PLoS Biol.">
        <title>Lineage-specific biology revealed by a finished genome assembly of the mouse.</title>
        <authorList>
            <consortium name="Mouse Genome Sequencing Consortium"/>
            <person name="Church D.M."/>
            <person name="Goodstadt L."/>
            <person name="Hillier L.W."/>
            <person name="Zody M.C."/>
            <person name="Goldstein S."/>
            <person name="She X."/>
            <person name="Bult C.J."/>
            <person name="Agarwala R."/>
            <person name="Cherry J.L."/>
            <person name="DiCuccio M."/>
            <person name="Hlavina W."/>
            <person name="Kapustin Y."/>
            <person name="Meric P."/>
            <person name="Maglott D."/>
            <person name="Birtle Z."/>
            <person name="Marques A.C."/>
            <person name="Graves T."/>
            <person name="Zhou S."/>
            <person name="Teague B."/>
            <person name="Potamousis K."/>
            <person name="Churas C."/>
            <person name="Place M."/>
            <person name="Herschleb J."/>
            <person name="Runnheim R."/>
            <person name="Forrest D."/>
            <person name="Amos-Landgraf J."/>
            <person name="Schwartz D.C."/>
            <person name="Cheng Z."/>
            <person name="Lindblad-Toh K."/>
            <person name="Eichler E.E."/>
            <person name="Ponting C.P."/>
        </authorList>
    </citation>
    <scope>NUCLEOTIDE SEQUENCE [LARGE SCALE GENOMIC DNA]</scope>
    <source>
        <strain evidence="2 4">C57BL/6J</strain>
    </source>
</reference>
<dbReference type="Bgee" id="ENSMUSG00000030016">
    <property type="expression patterns" value="Expressed in undifferentiated genital tubercle and 274 other cell types or tissues"/>
</dbReference>
<organism evidence="2 4">
    <name type="scientific">Mus musculus</name>
    <name type="common">Mouse</name>
    <dbReference type="NCBI Taxonomy" id="10090"/>
    <lineage>
        <taxon>Eukaryota</taxon>
        <taxon>Metazoa</taxon>
        <taxon>Chordata</taxon>
        <taxon>Craniata</taxon>
        <taxon>Vertebrata</taxon>
        <taxon>Euteleostomi</taxon>
        <taxon>Mammalia</taxon>
        <taxon>Eutheria</taxon>
        <taxon>Euarchontoglires</taxon>
        <taxon>Glires</taxon>
        <taxon>Rodentia</taxon>
        <taxon>Myomorpha</taxon>
        <taxon>Muroidea</taxon>
        <taxon>Muridae</taxon>
        <taxon>Murinae</taxon>
        <taxon>Mus</taxon>
        <taxon>Mus</taxon>
    </lineage>
</organism>
<gene>
    <name evidence="2 3" type="primary">Zfp638</name>
</gene>
<dbReference type="OrthoDB" id="10072641at2759"/>
<feature type="region of interest" description="Disordered" evidence="1">
    <location>
        <begin position="1"/>
        <end position="46"/>
    </location>
</feature>